<dbReference type="STRING" id="857342.A0A2T3BAR9"/>
<dbReference type="Pfam" id="PF07690">
    <property type="entry name" value="MFS_1"/>
    <property type="match status" value="1"/>
</dbReference>
<dbReference type="SUPFAM" id="SSF103473">
    <property type="entry name" value="MFS general substrate transporter"/>
    <property type="match status" value="1"/>
</dbReference>
<sequence length="460" mass="51688">MAEISDTEKAIPDEQIESTPSAEVDLDRIGEENGYIVDVSLIHDKKLVERLKLAPDGHTVLIPQPSDDPQDPLNWSSFKKHAILIIISATAFLGDYGSATGAVTLIPQANFFAARILNGFFSTVAQGGGLMFVKDMFFFHEHPRKINIWTGFVILSPYFGPLFTAFIVSTQTWNWAFWVLTIMTGLCLLGIIFFVDETFYDRHIPASERPVRKSRVKRLLGIEQWHSRKQRSSFYEAVMRTWKVVTRPTVFLSMGYYMCTFAWVVGINTTLSIFVAPLYNFGTKQIGYFYFTPVVAALLGEVVGHWLHDLAARLYMKRHNGVLEPEARLSVIWFSTPFIVAGLILIGFCLERGYHYMLTSLAWGLYVFGVMISTVSIASYNLDCYPEGSGEVGAWLNQSRTIGGFVISYVQVEWANAGGPERSFGVQAAICVAGFLVIVGLQVWGKRLRTWSGKLNFKTN</sequence>
<evidence type="ECO:0000313" key="7">
    <source>
        <dbReference type="EMBL" id="PSS25369.1"/>
    </source>
</evidence>
<feature type="transmembrane region" description="Helical" evidence="6">
    <location>
        <begin position="175"/>
        <end position="195"/>
    </location>
</feature>
<keyword evidence="8" id="KW-1185">Reference proteome</keyword>
<dbReference type="InterPro" id="IPR036259">
    <property type="entry name" value="MFS_trans_sf"/>
</dbReference>
<feature type="transmembrane region" description="Helical" evidence="6">
    <location>
        <begin position="249"/>
        <end position="276"/>
    </location>
</feature>
<evidence type="ECO:0000313" key="8">
    <source>
        <dbReference type="Proteomes" id="UP000241818"/>
    </source>
</evidence>
<dbReference type="InterPro" id="IPR011701">
    <property type="entry name" value="MFS"/>
</dbReference>
<evidence type="ECO:0000256" key="1">
    <source>
        <dbReference type="ARBA" id="ARBA00004141"/>
    </source>
</evidence>
<dbReference type="GeneID" id="36576667"/>
<evidence type="ECO:0000256" key="4">
    <source>
        <dbReference type="ARBA" id="ARBA00023136"/>
    </source>
</evidence>
<name>A0A2T3BAR9_AMORE</name>
<evidence type="ECO:0008006" key="9">
    <source>
        <dbReference type="Google" id="ProtNLM"/>
    </source>
</evidence>
<feature type="transmembrane region" description="Helical" evidence="6">
    <location>
        <begin position="329"/>
        <end position="348"/>
    </location>
</feature>
<dbReference type="OrthoDB" id="2533084at2759"/>
<dbReference type="GO" id="GO:0005886">
    <property type="term" value="C:plasma membrane"/>
    <property type="evidence" value="ECO:0007669"/>
    <property type="project" value="TreeGrafter"/>
</dbReference>
<feature type="region of interest" description="Disordered" evidence="5">
    <location>
        <begin position="1"/>
        <end position="21"/>
    </location>
</feature>
<evidence type="ECO:0000256" key="5">
    <source>
        <dbReference type="SAM" id="MobiDB-lite"/>
    </source>
</evidence>
<feature type="transmembrane region" description="Helical" evidence="6">
    <location>
        <begin position="112"/>
        <end position="134"/>
    </location>
</feature>
<keyword evidence="3 6" id="KW-1133">Transmembrane helix</keyword>
<dbReference type="GO" id="GO:0022857">
    <property type="term" value="F:transmembrane transporter activity"/>
    <property type="evidence" value="ECO:0007669"/>
    <property type="project" value="InterPro"/>
</dbReference>
<comment type="subcellular location">
    <subcellularLocation>
        <location evidence="1">Membrane</location>
        <topology evidence="1">Multi-pass membrane protein</topology>
    </subcellularLocation>
</comment>
<dbReference type="AlphaFoldDB" id="A0A2T3BAR9"/>
<dbReference type="PANTHER" id="PTHR23502">
    <property type="entry name" value="MAJOR FACILITATOR SUPERFAMILY"/>
    <property type="match status" value="1"/>
</dbReference>
<dbReference type="RefSeq" id="XP_024723968.1">
    <property type="nucleotide sequence ID" value="XM_024868586.1"/>
</dbReference>
<dbReference type="InParanoid" id="A0A2T3BAR9"/>
<proteinExistence type="predicted"/>
<evidence type="ECO:0000256" key="2">
    <source>
        <dbReference type="ARBA" id="ARBA00022692"/>
    </source>
</evidence>
<feature type="transmembrane region" description="Helical" evidence="6">
    <location>
        <begin position="360"/>
        <end position="382"/>
    </location>
</feature>
<feature type="compositionally biased region" description="Basic and acidic residues" evidence="5">
    <location>
        <begin position="1"/>
        <end position="12"/>
    </location>
</feature>
<evidence type="ECO:0000256" key="6">
    <source>
        <dbReference type="SAM" id="Phobius"/>
    </source>
</evidence>
<organism evidence="7 8">
    <name type="scientific">Amorphotheca resinae ATCC 22711</name>
    <dbReference type="NCBI Taxonomy" id="857342"/>
    <lineage>
        <taxon>Eukaryota</taxon>
        <taxon>Fungi</taxon>
        <taxon>Dikarya</taxon>
        <taxon>Ascomycota</taxon>
        <taxon>Pezizomycotina</taxon>
        <taxon>Leotiomycetes</taxon>
        <taxon>Helotiales</taxon>
        <taxon>Amorphothecaceae</taxon>
        <taxon>Amorphotheca</taxon>
    </lineage>
</organism>
<gene>
    <name evidence="7" type="ORF">M430DRAFT_56138</name>
</gene>
<feature type="transmembrane region" description="Helical" evidence="6">
    <location>
        <begin position="424"/>
        <end position="444"/>
    </location>
</feature>
<dbReference type="EMBL" id="KZ679007">
    <property type="protein sequence ID" value="PSS25369.1"/>
    <property type="molecule type" value="Genomic_DNA"/>
</dbReference>
<keyword evidence="4 6" id="KW-0472">Membrane</keyword>
<keyword evidence="2 6" id="KW-0812">Transmembrane</keyword>
<accession>A0A2T3BAR9</accession>
<evidence type="ECO:0000256" key="3">
    <source>
        <dbReference type="ARBA" id="ARBA00022989"/>
    </source>
</evidence>
<reference evidence="7 8" key="1">
    <citation type="journal article" date="2018" name="New Phytol.">
        <title>Comparative genomics and transcriptomics depict ericoid mycorrhizal fungi as versatile saprotrophs and plant mutualists.</title>
        <authorList>
            <person name="Martino E."/>
            <person name="Morin E."/>
            <person name="Grelet G.A."/>
            <person name="Kuo A."/>
            <person name="Kohler A."/>
            <person name="Daghino S."/>
            <person name="Barry K.W."/>
            <person name="Cichocki N."/>
            <person name="Clum A."/>
            <person name="Dockter R.B."/>
            <person name="Hainaut M."/>
            <person name="Kuo R.C."/>
            <person name="LaButti K."/>
            <person name="Lindahl B.D."/>
            <person name="Lindquist E.A."/>
            <person name="Lipzen A."/>
            <person name="Khouja H.R."/>
            <person name="Magnuson J."/>
            <person name="Murat C."/>
            <person name="Ohm R.A."/>
            <person name="Singer S.W."/>
            <person name="Spatafora J.W."/>
            <person name="Wang M."/>
            <person name="Veneault-Fourrey C."/>
            <person name="Henrissat B."/>
            <person name="Grigoriev I.V."/>
            <person name="Martin F.M."/>
            <person name="Perotto S."/>
        </authorList>
    </citation>
    <scope>NUCLEOTIDE SEQUENCE [LARGE SCALE GENOMIC DNA]</scope>
    <source>
        <strain evidence="7 8">ATCC 22711</strain>
    </source>
</reference>
<dbReference type="PANTHER" id="PTHR23502:SF187">
    <property type="entry name" value="TRANSPORTER, PUTATIVE (AFU_ORTHOLOGUE AFUA_2G17840)-RELATED"/>
    <property type="match status" value="1"/>
</dbReference>
<dbReference type="Gene3D" id="1.20.1250.20">
    <property type="entry name" value="MFS general substrate transporter like domains"/>
    <property type="match status" value="1"/>
</dbReference>
<protein>
    <recommendedName>
        <fullName evidence="9">Major facilitator superfamily (MFS) profile domain-containing protein</fullName>
    </recommendedName>
</protein>
<feature type="transmembrane region" description="Helical" evidence="6">
    <location>
        <begin position="82"/>
        <end position="106"/>
    </location>
</feature>
<feature type="transmembrane region" description="Helical" evidence="6">
    <location>
        <begin position="146"/>
        <end position="169"/>
    </location>
</feature>
<feature type="transmembrane region" description="Helical" evidence="6">
    <location>
        <begin position="288"/>
        <end position="308"/>
    </location>
</feature>
<dbReference type="Proteomes" id="UP000241818">
    <property type="component" value="Unassembled WGS sequence"/>
</dbReference>